<proteinExistence type="predicted"/>
<evidence type="ECO:0000313" key="2">
    <source>
        <dbReference type="Proteomes" id="UP000001943"/>
    </source>
</evidence>
<reference evidence="1 2" key="1">
    <citation type="journal article" date="2006" name="PLoS Genet.">
        <title>Comparative genomics of emerging human ehrlichiosis agents.</title>
        <authorList>
            <person name="Dunning Hotopp J.C."/>
            <person name="Lin M."/>
            <person name="Madupu R."/>
            <person name="Crabtree J."/>
            <person name="Angiuoli S.V."/>
            <person name="Eisen J.A."/>
            <person name="Seshadri R."/>
            <person name="Ren Q."/>
            <person name="Wu M."/>
            <person name="Utterback T.R."/>
            <person name="Smith S."/>
            <person name="Lewis M."/>
            <person name="Khouri H."/>
            <person name="Zhang C."/>
            <person name="Niu H."/>
            <person name="Lin Q."/>
            <person name="Ohashi N."/>
            <person name="Zhi N."/>
            <person name="Nelson W."/>
            <person name="Brinkac L.M."/>
            <person name="Dodson R.J."/>
            <person name="Rosovitz M.J."/>
            <person name="Sundaram J."/>
            <person name="Daugherty S.C."/>
            <person name="Davidsen T."/>
            <person name="Durkin A.S."/>
            <person name="Gwinn M."/>
            <person name="Haft D.H."/>
            <person name="Selengut J.D."/>
            <person name="Sullivan S.A."/>
            <person name="Zafar N."/>
            <person name="Zhou L."/>
            <person name="Benahmed F."/>
            <person name="Forberger H."/>
            <person name="Halpin R."/>
            <person name="Mulligan S."/>
            <person name="Robinson J."/>
            <person name="White O."/>
            <person name="Rikihisa Y."/>
            <person name="Tettelin H."/>
        </authorList>
    </citation>
    <scope>NUCLEOTIDE SEQUENCE [LARGE SCALE GENOMIC DNA]</scope>
    <source>
        <strain evidence="1 2">HZ</strain>
    </source>
</reference>
<sequence>MLSYIPAVVPPRVSDFLHLSESGIAAFIPLYQDLTLSLSQHVILEILLKAEHSQLATR</sequence>
<dbReference type="AlphaFoldDB" id="Q2GJD5"/>
<dbReference type="EMBL" id="CP000235">
    <property type="protein sequence ID" value="ABD43423.1"/>
    <property type="molecule type" value="Genomic_DNA"/>
</dbReference>
<keyword evidence="2" id="KW-1185">Reference proteome</keyword>
<dbReference type="KEGG" id="aph:APH_0946"/>
<dbReference type="PaxDb" id="212042-APH_0946"/>
<dbReference type="Proteomes" id="UP000001943">
    <property type="component" value="Chromosome"/>
</dbReference>
<gene>
    <name evidence="1" type="ordered locus">APH_0946</name>
</gene>
<accession>Q2GJD5</accession>
<dbReference type="EnsemblBacteria" id="ABD43423">
    <property type="protein sequence ID" value="ABD43423"/>
    <property type="gene ID" value="APH_0946"/>
</dbReference>
<dbReference type="HOGENOM" id="CLU_2969224_0_0_5"/>
<evidence type="ECO:0000313" key="1">
    <source>
        <dbReference type="EMBL" id="ABD43423.1"/>
    </source>
</evidence>
<organism evidence="1 2">
    <name type="scientific">Anaplasma phagocytophilum (strain HZ)</name>
    <dbReference type="NCBI Taxonomy" id="212042"/>
    <lineage>
        <taxon>Bacteria</taxon>
        <taxon>Pseudomonadati</taxon>
        <taxon>Pseudomonadota</taxon>
        <taxon>Alphaproteobacteria</taxon>
        <taxon>Rickettsiales</taxon>
        <taxon>Anaplasmataceae</taxon>
        <taxon>Anaplasma</taxon>
        <taxon>phagocytophilum group</taxon>
    </lineage>
</organism>
<protein>
    <submittedName>
        <fullName evidence="1">Uncharacterized protein</fullName>
    </submittedName>
</protein>
<name>Q2GJD5_ANAPZ</name>